<protein>
    <recommendedName>
        <fullName evidence="3">DUF2199 domain-containing protein</fullName>
    </recommendedName>
</protein>
<dbReference type="EMBL" id="BJYJ01000010">
    <property type="protein sequence ID" value="GEN76413.1"/>
    <property type="molecule type" value="Genomic_DNA"/>
</dbReference>
<evidence type="ECO:0008006" key="3">
    <source>
        <dbReference type="Google" id="ProtNLM"/>
    </source>
</evidence>
<sequence>MIKYICPCCGEQKEDWPAIAYSAPYPYFGLSEDEIKNSELTSDFCIIRYLDETCYFIRVVLVQEVIDDCQNLEYGIWVSLSEKSFENYVENYDHKEFESGCFGWLANYLPDYDFSNAIPTDVFINNKMGRPFIYPHESHDHPFVKDFYKGISKEEAERRINFVLSK</sequence>
<name>A0A511YMH1_9FLAO</name>
<dbReference type="InterPro" id="IPR018697">
    <property type="entry name" value="DUF2199"/>
</dbReference>
<evidence type="ECO:0000313" key="1">
    <source>
        <dbReference type="EMBL" id="GEN76413.1"/>
    </source>
</evidence>
<proteinExistence type="predicted"/>
<dbReference type="Pfam" id="PF09965">
    <property type="entry name" value="DUF2199"/>
    <property type="match status" value="1"/>
</dbReference>
<comment type="caution">
    <text evidence="1">The sequence shown here is derived from an EMBL/GenBank/DDBJ whole genome shotgun (WGS) entry which is preliminary data.</text>
</comment>
<gene>
    <name evidence="1" type="ORF">CHA01nite_21530</name>
</gene>
<dbReference type="RefSeq" id="WP_174771817.1">
    <property type="nucleotide sequence ID" value="NZ_BJYJ01000010.1"/>
</dbReference>
<keyword evidence="2" id="KW-1185">Reference proteome</keyword>
<evidence type="ECO:0000313" key="2">
    <source>
        <dbReference type="Proteomes" id="UP000321863"/>
    </source>
</evidence>
<organism evidence="1 2">
    <name type="scientific">Chryseobacterium hagamense</name>
    <dbReference type="NCBI Taxonomy" id="395935"/>
    <lineage>
        <taxon>Bacteria</taxon>
        <taxon>Pseudomonadati</taxon>
        <taxon>Bacteroidota</taxon>
        <taxon>Flavobacteriia</taxon>
        <taxon>Flavobacteriales</taxon>
        <taxon>Weeksellaceae</taxon>
        <taxon>Chryseobacterium group</taxon>
        <taxon>Chryseobacterium</taxon>
    </lineage>
</organism>
<dbReference type="Proteomes" id="UP000321863">
    <property type="component" value="Unassembled WGS sequence"/>
</dbReference>
<dbReference type="AlphaFoldDB" id="A0A511YMH1"/>
<reference evidence="1 2" key="1">
    <citation type="submission" date="2019-07" db="EMBL/GenBank/DDBJ databases">
        <title>Whole genome shotgun sequence of Chryseobacterium hagamense NBRC 105253.</title>
        <authorList>
            <person name="Hosoyama A."/>
            <person name="Uohara A."/>
            <person name="Ohji S."/>
            <person name="Ichikawa N."/>
        </authorList>
    </citation>
    <scope>NUCLEOTIDE SEQUENCE [LARGE SCALE GENOMIC DNA]</scope>
    <source>
        <strain evidence="1 2">NBRC 105253</strain>
    </source>
</reference>
<accession>A0A511YMH1</accession>